<protein>
    <recommendedName>
        <fullName evidence="3">FAD dependent oxidoreductase domain-containing protein</fullName>
    </recommendedName>
</protein>
<evidence type="ECO:0000313" key="4">
    <source>
        <dbReference type="EMBL" id="GAU18038.1"/>
    </source>
</evidence>
<dbReference type="InterPro" id="IPR036188">
    <property type="entry name" value="FAD/NAD-bd_sf"/>
</dbReference>
<dbReference type="EMBL" id="DF973178">
    <property type="protein sequence ID" value="GAU18038.1"/>
    <property type="molecule type" value="Genomic_DNA"/>
</dbReference>
<evidence type="ECO:0000256" key="1">
    <source>
        <dbReference type="ARBA" id="ARBA00023002"/>
    </source>
</evidence>
<evidence type="ECO:0000313" key="5">
    <source>
        <dbReference type="Proteomes" id="UP000242715"/>
    </source>
</evidence>
<feature type="domain" description="FAD dependent oxidoreductase" evidence="3">
    <location>
        <begin position="9"/>
        <end position="55"/>
    </location>
</feature>
<dbReference type="InterPro" id="IPR044560">
    <property type="entry name" value="MOase"/>
</dbReference>
<dbReference type="PANTHER" id="PTHR45934:SF20">
    <property type="entry name" value="MONOOXYGENASE 2-RELATED"/>
    <property type="match status" value="1"/>
</dbReference>
<dbReference type="GO" id="GO:0004497">
    <property type="term" value="F:monooxygenase activity"/>
    <property type="evidence" value="ECO:0007669"/>
    <property type="project" value="UniProtKB-KW"/>
</dbReference>
<dbReference type="PANTHER" id="PTHR45934">
    <property type="entry name" value="FAD/NAD(P)-BINDING OXIDOREDUCTASE FAMILY PROTEIN"/>
    <property type="match status" value="1"/>
</dbReference>
<keyword evidence="2" id="KW-0503">Monooxygenase</keyword>
<dbReference type="AlphaFoldDB" id="A0A2Z6M792"/>
<dbReference type="Proteomes" id="UP000242715">
    <property type="component" value="Unassembled WGS sequence"/>
</dbReference>
<gene>
    <name evidence="4" type="ORF">TSUD_51490</name>
</gene>
<organism evidence="4 5">
    <name type="scientific">Trifolium subterraneum</name>
    <name type="common">Subterranean clover</name>
    <dbReference type="NCBI Taxonomy" id="3900"/>
    <lineage>
        <taxon>Eukaryota</taxon>
        <taxon>Viridiplantae</taxon>
        <taxon>Streptophyta</taxon>
        <taxon>Embryophyta</taxon>
        <taxon>Tracheophyta</taxon>
        <taxon>Spermatophyta</taxon>
        <taxon>Magnoliopsida</taxon>
        <taxon>eudicotyledons</taxon>
        <taxon>Gunneridae</taxon>
        <taxon>Pentapetalae</taxon>
        <taxon>rosids</taxon>
        <taxon>fabids</taxon>
        <taxon>Fabales</taxon>
        <taxon>Fabaceae</taxon>
        <taxon>Papilionoideae</taxon>
        <taxon>50 kb inversion clade</taxon>
        <taxon>NPAAA clade</taxon>
        <taxon>Hologalegina</taxon>
        <taxon>IRL clade</taxon>
        <taxon>Trifolieae</taxon>
        <taxon>Trifolium</taxon>
    </lineage>
</organism>
<evidence type="ECO:0000259" key="3">
    <source>
        <dbReference type="Pfam" id="PF01266"/>
    </source>
</evidence>
<sequence>METTKIIEDVVIVGGGIAGLSTALGLHRNVATSLITGQQIATTSFRDKGKLRKLLLEALANELPSGTIRYLSKVVAIEESGFSKVVHLADGTTIKTKVLIGCDGVNSVVAKWLGFKEATYTGRYAIRGCAELESNHNFEPLLMHFFGKGFRAGAVPCDEKTVHWFFTWTPTIQGEFPFVLSYPK</sequence>
<dbReference type="Gene3D" id="3.50.50.60">
    <property type="entry name" value="FAD/NAD(P)-binding domain"/>
    <property type="match status" value="1"/>
</dbReference>
<dbReference type="Pfam" id="PF01266">
    <property type="entry name" value="DAO"/>
    <property type="match status" value="1"/>
</dbReference>
<keyword evidence="5" id="KW-1185">Reference proteome</keyword>
<keyword evidence="1" id="KW-0560">Oxidoreductase</keyword>
<dbReference type="SUPFAM" id="SSF51905">
    <property type="entry name" value="FAD/NAD(P)-binding domain"/>
    <property type="match status" value="1"/>
</dbReference>
<evidence type="ECO:0000256" key="2">
    <source>
        <dbReference type="ARBA" id="ARBA00023033"/>
    </source>
</evidence>
<reference evidence="5" key="1">
    <citation type="journal article" date="2017" name="Front. Plant Sci.">
        <title>Climate Clever Clovers: New Paradigm to Reduce the Environmental Footprint of Ruminants by Breeding Low Methanogenic Forages Utilizing Haplotype Variation.</title>
        <authorList>
            <person name="Kaur P."/>
            <person name="Appels R."/>
            <person name="Bayer P.E."/>
            <person name="Keeble-Gagnere G."/>
            <person name="Wang J."/>
            <person name="Hirakawa H."/>
            <person name="Shirasawa K."/>
            <person name="Vercoe P."/>
            <person name="Stefanova K."/>
            <person name="Durmic Z."/>
            <person name="Nichols P."/>
            <person name="Revell C."/>
            <person name="Isobe S.N."/>
            <person name="Edwards D."/>
            <person name="Erskine W."/>
        </authorList>
    </citation>
    <scope>NUCLEOTIDE SEQUENCE [LARGE SCALE GENOMIC DNA]</scope>
    <source>
        <strain evidence="5">cv. Daliak</strain>
    </source>
</reference>
<dbReference type="InterPro" id="IPR006076">
    <property type="entry name" value="FAD-dep_OxRdtase"/>
</dbReference>
<name>A0A2Z6M792_TRISU</name>
<accession>A0A2Z6M792</accession>
<proteinExistence type="predicted"/>
<dbReference type="OrthoDB" id="655030at2759"/>